<name>A0A1M7RFK3_9BURK</name>
<reference evidence="5" key="1">
    <citation type="submission" date="2016-11" db="EMBL/GenBank/DDBJ databases">
        <authorList>
            <person name="Varghese N."/>
            <person name="Submissions S."/>
        </authorList>
    </citation>
    <scope>NUCLEOTIDE SEQUENCE [LARGE SCALE GENOMIC DNA]</scope>
    <source>
        <strain evidence="5">Sac-22</strain>
    </source>
</reference>
<dbReference type="RefSeq" id="WP_072791156.1">
    <property type="nucleotide sequence ID" value="NZ_FRCX01000035.1"/>
</dbReference>
<dbReference type="PROSITE" id="PS50994">
    <property type="entry name" value="INTEGRASE"/>
    <property type="match status" value="1"/>
</dbReference>
<comment type="similarity">
    <text evidence="1">Belongs to the transposase IS21/IS408/IS1162 family.</text>
</comment>
<dbReference type="PANTHER" id="PTHR35004">
    <property type="entry name" value="TRANSPOSASE RV3428C-RELATED"/>
    <property type="match status" value="1"/>
</dbReference>
<dbReference type="Gene3D" id="3.30.420.10">
    <property type="entry name" value="Ribonuclease H-like superfamily/Ribonuclease H"/>
    <property type="match status" value="1"/>
</dbReference>
<dbReference type="Pfam" id="PF00665">
    <property type="entry name" value="rve"/>
    <property type="match status" value="1"/>
</dbReference>
<evidence type="ECO:0000313" key="4">
    <source>
        <dbReference type="EMBL" id="SHN45024.1"/>
    </source>
</evidence>
<evidence type="ECO:0000313" key="5">
    <source>
        <dbReference type="Proteomes" id="UP000184339"/>
    </source>
</evidence>
<organism evidence="4 5">
    <name type="scientific">Duganella sacchari</name>
    <dbReference type="NCBI Taxonomy" id="551987"/>
    <lineage>
        <taxon>Bacteria</taxon>
        <taxon>Pseudomonadati</taxon>
        <taxon>Pseudomonadota</taxon>
        <taxon>Betaproteobacteria</taxon>
        <taxon>Burkholderiales</taxon>
        <taxon>Oxalobacteraceae</taxon>
        <taxon>Telluria group</taxon>
        <taxon>Duganella</taxon>
    </lineage>
</organism>
<feature type="domain" description="Integrase catalytic" evidence="3">
    <location>
        <begin position="132"/>
        <end position="308"/>
    </location>
</feature>
<dbReference type="Pfam" id="PF22483">
    <property type="entry name" value="Mu-transpos_C_2"/>
    <property type="match status" value="1"/>
</dbReference>
<gene>
    <name evidence="4" type="ORF">SAMN05192549_1352</name>
</gene>
<feature type="region of interest" description="Disordered" evidence="2">
    <location>
        <begin position="47"/>
        <end position="74"/>
    </location>
</feature>
<evidence type="ECO:0000259" key="3">
    <source>
        <dbReference type="PROSITE" id="PS50994"/>
    </source>
</evidence>
<dbReference type="OrthoDB" id="3542865at2"/>
<dbReference type="InterPro" id="IPR001584">
    <property type="entry name" value="Integrase_cat-core"/>
</dbReference>
<dbReference type="GO" id="GO:0003676">
    <property type="term" value="F:nucleic acid binding"/>
    <property type="evidence" value="ECO:0007669"/>
    <property type="project" value="InterPro"/>
</dbReference>
<evidence type="ECO:0000256" key="1">
    <source>
        <dbReference type="ARBA" id="ARBA00009277"/>
    </source>
</evidence>
<dbReference type="SUPFAM" id="SSF53098">
    <property type="entry name" value="Ribonuclease H-like"/>
    <property type="match status" value="1"/>
</dbReference>
<evidence type="ECO:0000256" key="2">
    <source>
        <dbReference type="SAM" id="MobiDB-lite"/>
    </source>
</evidence>
<dbReference type="PANTHER" id="PTHR35004:SF8">
    <property type="entry name" value="TRANSPOSASE RV3428C-RELATED"/>
    <property type="match status" value="1"/>
</dbReference>
<proteinExistence type="inferred from homology"/>
<dbReference type="NCBIfam" id="NF033546">
    <property type="entry name" value="transpos_IS21"/>
    <property type="match status" value="1"/>
</dbReference>
<dbReference type="InterPro" id="IPR054353">
    <property type="entry name" value="IstA-like_C"/>
</dbReference>
<dbReference type="InterPro" id="IPR012337">
    <property type="entry name" value="RNaseH-like_sf"/>
</dbReference>
<dbReference type="STRING" id="551987.SAMN05192549_1352"/>
<sequence>MNVLKPHLQTTILTLLAAGKSQREIARITSVDRKTIRSLAQRTIRGVSNSPGVATGSEVQIPPPRPPAGPTVSPSACEPYRTFITEQLRLRRNYTAIYQDLVDRFGFAAGYNSVKRFAGAVVAKEPEQFDRLEFAPGEEVQVDYGEGAMTRVPGTDRYRRPRLFVMTLRYSRRSFRRVVWESSQQTWARLHEQAWRYFGGCCSYVVLDNLKEGVIKPDLYEPELNPVYRDVLAHYGVVADPARVRDPNRKGTVENAIQHTQSTALKGRRFETIEEQNTFLEQWETRWAAPRIHGSARRQVEAMFQEERAHLKPLPLEGFRYFTECERTVADDTCIRIDHSSYAARPALIGSRVLVRLYEHQIEIRDRQSHALLRTHPRAQRPGSLLLPHDERPFNPSRETRRILSQAAEIGPATLALCQHWFERDGRVGQRKLWGIVGLVKRYPRRLIDQACAQALRENVGSYKAIEQLTERLLSAALADIDAPVQGELDLTQQHPLIRAGDDYADLFTLGAHTSATHPPRSHTNEHEHD</sequence>
<dbReference type="EMBL" id="FRCX01000035">
    <property type="protein sequence ID" value="SHN45024.1"/>
    <property type="molecule type" value="Genomic_DNA"/>
</dbReference>
<dbReference type="GO" id="GO:0015074">
    <property type="term" value="P:DNA integration"/>
    <property type="evidence" value="ECO:0007669"/>
    <property type="project" value="InterPro"/>
</dbReference>
<accession>A0A1M7RFK3</accession>
<dbReference type="Proteomes" id="UP000184339">
    <property type="component" value="Unassembled WGS sequence"/>
</dbReference>
<dbReference type="InterPro" id="IPR036397">
    <property type="entry name" value="RNaseH_sf"/>
</dbReference>
<keyword evidence="5" id="KW-1185">Reference proteome</keyword>
<protein>
    <submittedName>
        <fullName evidence="4">Transposase</fullName>
    </submittedName>
</protein>
<dbReference type="AlphaFoldDB" id="A0A1M7RFK3"/>